<dbReference type="Pfam" id="PF07261">
    <property type="entry name" value="DnaB_2"/>
    <property type="match status" value="1"/>
</dbReference>
<feature type="domain" description="DnaD N-terminal" evidence="3">
    <location>
        <begin position="25"/>
        <end position="117"/>
    </location>
</feature>
<protein>
    <submittedName>
        <fullName evidence="4">DnaD domain protein</fullName>
    </submittedName>
</protein>
<dbReference type="InterPro" id="IPR053843">
    <property type="entry name" value="DnaD_N"/>
</dbReference>
<dbReference type="PANTHER" id="PTHR37293:SF6">
    <property type="entry name" value="DNA REPLICATION PROTEIN DNAD"/>
    <property type="match status" value="1"/>
</dbReference>
<dbReference type="InterPro" id="IPR034829">
    <property type="entry name" value="DnaD-like_sf"/>
</dbReference>
<sequence length="226" mass="25972">MSQEMWKAYSRGLAAALNEGGIHVSALLLKSYRQLGLSDTEMMLLLQLMLFGEREYIEFPTPEQLAERLGTTPVAVAQMLGRLLRDGFLAIEDEIDPSTGVQSERYSLEGWLLKAAEWAAEDKRRTKQQTNRKPERRAADPSNLFSVFEQEFGRLLSPMECETISGWLDQDRYSEEIIRFALKEAVFAGKLSLRYIDRILLEWSRNRVTNEEEARAHAQKFRGGKH</sequence>
<feature type="domain" description="DnaB/C C-terminal" evidence="2">
    <location>
        <begin position="145"/>
        <end position="217"/>
    </location>
</feature>
<dbReference type="InterPro" id="IPR036390">
    <property type="entry name" value="WH_DNA-bd_sf"/>
</dbReference>
<evidence type="ECO:0000313" key="4">
    <source>
        <dbReference type="EMBL" id="MFD2661920.1"/>
    </source>
</evidence>
<dbReference type="RefSeq" id="WP_379275468.1">
    <property type="nucleotide sequence ID" value="NZ_JBHUGT010000029.1"/>
</dbReference>
<dbReference type="Gene3D" id="1.10.10.630">
    <property type="entry name" value="DnaD domain-like"/>
    <property type="match status" value="1"/>
</dbReference>
<organism evidence="4 5">
    <name type="scientific">Paenibacillus thailandensis</name>
    <dbReference type="NCBI Taxonomy" id="393250"/>
    <lineage>
        <taxon>Bacteria</taxon>
        <taxon>Bacillati</taxon>
        <taxon>Bacillota</taxon>
        <taxon>Bacilli</taxon>
        <taxon>Bacillales</taxon>
        <taxon>Paenibacillaceae</taxon>
        <taxon>Paenibacillus</taxon>
    </lineage>
</organism>
<evidence type="ECO:0000313" key="5">
    <source>
        <dbReference type="Proteomes" id="UP001597493"/>
    </source>
</evidence>
<dbReference type="SUPFAM" id="SSF46785">
    <property type="entry name" value="Winged helix' DNA-binding domain"/>
    <property type="match status" value="1"/>
</dbReference>
<accession>A0ABW5R0A9</accession>
<dbReference type="Gene3D" id="1.10.10.10">
    <property type="entry name" value="Winged helix-like DNA-binding domain superfamily/Winged helix DNA-binding domain"/>
    <property type="match status" value="1"/>
</dbReference>
<dbReference type="InterPro" id="IPR036388">
    <property type="entry name" value="WH-like_DNA-bd_sf"/>
</dbReference>
<evidence type="ECO:0000259" key="3">
    <source>
        <dbReference type="Pfam" id="PF21984"/>
    </source>
</evidence>
<dbReference type="EMBL" id="JBHUMY010000020">
    <property type="protein sequence ID" value="MFD2661920.1"/>
    <property type="molecule type" value="Genomic_DNA"/>
</dbReference>
<evidence type="ECO:0000256" key="1">
    <source>
        <dbReference type="ARBA" id="ARBA00093462"/>
    </source>
</evidence>
<reference evidence="5" key="1">
    <citation type="journal article" date="2019" name="Int. J. Syst. Evol. Microbiol.">
        <title>The Global Catalogue of Microorganisms (GCM) 10K type strain sequencing project: providing services to taxonomists for standard genome sequencing and annotation.</title>
        <authorList>
            <consortium name="The Broad Institute Genomics Platform"/>
            <consortium name="The Broad Institute Genome Sequencing Center for Infectious Disease"/>
            <person name="Wu L."/>
            <person name="Ma J."/>
        </authorList>
    </citation>
    <scope>NUCLEOTIDE SEQUENCE [LARGE SCALE GENOMIC DNA]</scope>
    <source>
        <strain evidence="5">TISTR 1827</strain>
    </source>
</reference>
<dbReference type="InterPro" id="IPR006343">
    <property type="entry name" value="DnaB/C_C"/>
</dbReference>
<dbReference type="Pfam" id="PF21984">
    <property type="entry name" value="DnaD_N"/>
    <property type="match status" value="1"/>
</dbReference>
<dbReference type="InterPro" id="IPR053162">
    <property type="entry name" value="DnaD"/>
</dbReference>
<gene>
    <name evidence="4" type="ORF">ACFSW5_16820</name>
</gene>
<dbReference type="PANTHER" id="PTHR37293">
    <property type="entry name" value="PHAGE REPLICATION PROTEIN-RELATED"/>
    <property type="match status" value="1"/>
</dbReference>
<comment type="similarity">
    <text evidence="1">Belongs to the DnaB/DnaD family.</text>
</comment>
<name>A0ABW5R0A9_9BACL</name>
<proteinExistence type="inferred from homology"/>
<dbReference type="Proteomes" id="UP001597493">
    <property type="component" value="Unassembled WGS sequence"/>
</dbReference>
<keyword evidence="5" id="KW-1185">Reference proteome</keyword>
<dbReference type="NCBIfam" id="TIGR01446">
    <property type="entry name" value="DnaD_dom"/>
    <property type="match status" value="1"/>
</dbReference>
<comment type="caution">
    <text evidence="4">The sequence shown here is derived from an EMBL/GenBank/DDBJ whole genome shotgun (WGS) entry which is preliminary data.</text>
</comment>
<dbReference type="SUPFAM" id="SSF158499">
    <property type="entry name" value="DnaD domain-like"/>
    <property type="match status" value="1"/>
</dbReference>
<evidence type="ECO:0000259" key="2">
    <source>
        <dbReference type="Pfam" id="PF07261"/>
    </source>
</evidence>